<reference evidence="1 2" key="1">
    <citation type="submission" date="2020-12" db="EMBL/GenBank/DDBJ databases">
        <title>Genomic Analysis and Response surface optimization of nitrogen-fixing conditions for A. chroococcum strain HR1, Isolation from rhizosphere soil.</title>
        <authorList>
            <person name="Li J."/>
            <person name="Yang H."/>
            <person name="Liu H."/>
            <person name="Wang C."/>
            <person name="Tian Y."/>
            <person name="Lu X.Y."/>
        </authorList>
    </citation>
    <scope>NUCLEOTIDE SEQUENCE [LARGE SCALE GENOMIC DNA]</scope>
    <source>
        <strain evidence="1 2">HR1</strain>
        <plasmid evidence="1 2">unnamed3</plasmid>
    </source>
</reference>
<evidence type="ECO:0000313" key="1">
    <source>
        <dbReference type="EMBL" id="QQE91369.1"/>
    </source>
</evidence>
<sequence length="108" mass="11522">MFLPDEVLRRFTGSVQKIFRFQSLQPSGKRLSPVLTGLSADSRGGFHGLLEPLSLISRRQEDPGLLTTTGNVLKASPAGAFSLLVSLSLSLSLSLSADSRLAARPKKG</sequence>
<gene>
    <name evidence="1" type="ORF">GKQ51_23770</name>
</gene>
<organism evidence="1 2">
    <name type="scientific">Azotobacter chroococcum</name>
    <dbReference type="NCBI Taxonomy" id="353"/>
    <lineage>
        <taxon>Bacteria</taxon>
        <taxon>Pseudomonadati</taxon>
        <taxon>Pseudomonadota</taxon>
        <taxon>Gammaproteobacteria</taxon>
        <taxon>Pseudomonadales</taxon>
        <taxon>Pseudomonadaceae</taxon>
        <taxon>Azotobacter</taxon>
    </lineage>
</organism>
<evidence type="ECO:0000313" key="2">
    <source>
        <dbReference type="Proteomes" id="UP000596192"/>
    </source>
</evidence>
<dbReference type="EMBL" id="CP066313">
    <property type="protein sequence ID" value="QQE91369.1"/>
    <property type="molecule type" value="Genomic_DNA"/>
</dbReference>
<geneLocation type="plasmid" evidence="1 2">
    <name>unnamed3</name>
</geneLocation>
<dbReference type="RefSeq" id="WP_198868287.1">
    <property type="nucleotide sequence ID" value="NZ_CP066313.1"/>
</dbReference>
<name>A0AAP9YLV9_9GAMM</name>
<dbReference type="Proteomes" id="UP000596192">
    <property type="component" value="Plasmid unnamed3"/>
</dbReference>
<keyword evidence="1" id="KW-0614">Plasmid</keyword>
<accession>A0AAP9YLV9</accession>
<dbReference type="AlphaFoldDB" id="A0AAP9YLV9"/>
<proteinExistence type="predicted"/>
<protein>
    <submittedName>
        <fullName evidence="1">Uncharacterized protein</fullName>
    </submittedName>
</protein>